<dbReference type="InterPro" id="IPR051531">
    <property type="entry name" value="N-acetyltransferase"/>
</dbReference>
<comment type="caution">
    <text evidence="2">The sequence shown here is derived from an EMBL/GenBank/DDBJ whole genome shotgun (WGS) entry which is preliminary data.</text>
</comment>
<dbReference type="RefSeq" id="WP_204500857.1">
    <property type="nucleotide sequence ID" value="NZ_JAFBDR010000017.1"/>
</dbReference>
<sequence>MLKKRELHDAPALYELLIHPEVFPYVRHKASSSDEFYFLTKQTMEAEENGELISRTIVDEYNHPIGTINLFDIEDKKGFLATWIGQPFFGKGYNKLAKDAFFEELFLRNDIQAIFIKIRKTNVRSLKAMLKIPFVSLGNILYPDVYKKINASSLETPVYELFVITKDQYLLHRELTLNTVTVEDEAVG</sequence>
<dbReference type="Gene3D" id="3.40.630.30">
    <property type="match status" value="1"/>
</dbReference>
<evidence type="ECO:0000259" key="1">
    <source>
        <dbReference type="Pfam" id="PF13302"/>
    </source>
</evidence>
<dbReference type="PANTHER" id="PTHR43792">
    <property type="entry name" value="GNAT FAMILY, PUTATIVE (AFU_ORTHOLOGUE AFUA_3G00765)-RELATED-RELATED"/>
    <property type="match status" value="1"/>
</dbReference>
<dbReference type="SUPFAM" id="SSF55729">
    <property type="entry name" value="Acyl-CoA N-acyltransferases (Nat)"/>
    <property type="match status" value="1"/>
</dbReference>
<evidence type="ECO:0000313" key="3">
    <source>
        <dbReference type="Proteomes" id="UP001296943"/>
    </source>
</evidence>
<protein>
    <submittedName>
        <fullName evidence="2">RimJ/RimL family protein N-acetyltransferase</fullName>
    </submittedName>
</protein>
<keyword evidence="3" id="KW-1185">Reference proteome</keyword>
<dbReference type="Proteomes" id="UP001296943">
    <property type="component" value="Unassembled WGS sequence"/>
</dbReference>
<reference evidence="2 3" key="1">
    <citation type="submission" date="2021-01" db="EMBL/GenBank/DDBJ databases">
        <title>Genomic Encyclopedia of Type Strains, Phase IV (KMG-IV): sequencing the most valuable type-strain genomes for metagenomic binning, comparative biology and taxonomic classification.</title>
        <authorList>
            <person name="Goeker M."/>
        </authorList>
    </citation>
    <scope>NUCLEOTIDE SEQUENCE [LARGE SCALE GENOMIC DNA]</scope>
    <source>
        <strain evidence="2 3">DSM 23711</strain>
    </source>
</reference>
<accession>A0ABS2N3F9</accession>
<evidence type="ECO:0000313" key="2">
    <source>
        <dbReference type="EMBL" id="MBM7572460.1"/>
    </source>
</evidence>
<gene>
    <name evidence="2" type="ORF">JOC48_002964</name>
</gene>
<dbReference type="Pfam" id="PF13302">
    <property type="entry name" value="Acetyltransf_3"/>
    <property type="match status" value="1"/>
</dbReference>
<dbReference type="InterPro" id="IPR016181">
    <property type="entry name" value="Acyl_CoA_acyltransferase"/>
</dbReference>
<dbReference type="InterPro" id="IPR000182">
    <property type="entry name" value="GNAT_dom"/>
</dbReference>
<dbReference type="PANTHER" id="PTHR43792:SF1">
    <property type="entry name" value="N-ACETYLTRANSFERASE DOMAIN-CONTAINING PROTEIN"/>
    <property type="match status" value="1"/>
</dbReference>
<dbReference type="EMBL" id="JAFBDR010000017">
    <property type="protein sequence ID" value="MBM7572460.1"/>
    <property type="molecule type" value="Genomic_DNA"/>
</dbReference>
<organism evidence="2 3">
    <name type="scientific">Aquibacillus albus</name>
    <dbReference type="NCBI Taxonomy" id="1168171"/>
    <lineage>
        <taxon>Bacteria</taxon>
        <taxon>Bacillati</taxon>
        <taxon>Bacillota</taxon>
        <taxon>Bacilli</taxon>
        <taxon>Bacillales</taxon>
        <taxon>Bacillaceae</taxon>
        <taxon>Aquibacillus</taxon>
    </lineage>
</organism>
<proteinExistence type="predicted"/>
<feature type="domain" description="N-acetyltransferase" evidence="1">
    <location>
        <begin position="5"/>
        <end position="134"/>
    </location>
</feature>
<name>A0ABS2N3F9_9BACI</name>